<sequence>MAWLAVAHPRGADERARSITGSGCDLDHLARARILLQSHVRGHGLGSRRVGDRPGRRLPAARMDDAASALEHPARPHLACRFRPAHRRRPVVGHHRRRHQHRRHHPGRGRCHRALALQEESAARAFSGLVAVVGCGRHRCTAARLRAGPSQGSSLCLARQGQSREGTGEQDQPDDGRYQGQQGQDEPNSAGVGWHQHGEPGDNPHDARRPAEHAMPPQGPREQQGAGGAEDIADAESAAVVHGEQELPGRQQRRLLGGVSGSRVLRTQHPHGERCLARHNEQQDAEQAEHDPERGRGGGRSPQHQEQRQVERHHQQVVESEQQVEVQQTQDRVVPEEFKVAQHGRGRRAEQEDRSLHGDKAGHNDRTDGRKPEHRPPGQHR</sequence>
<dbReference type="AlphaFoldDB" id="A0A644ZI08"/>
<evidence type="ECO:0000313" key="2">
    <source>
        <dbReference type="EMBL" id="MPM38333.1"/>
    </source>
</evidence>
<organism evidence="2">
    <name type="scientific">bioreactor metagenome</name>
    <dbReference type="NCBI Taxonomy" id="1076179"/>
    <lineage>
        <taxon>unclassified sequences</taxon>
        <taxon>metagenomes</taxon>
        <taxon>ecological metagenomes</taxon>
    </lineage>
</organism>
<proteinExistence type="predicted"/>
<accession>A0A644ZI08</accession>
<evidence type="ECO:0000256" key="1">
    <source>
        <dbReference type="SAM" id="MobiDB-lite"/>
    </source>
</evidence>
<gene>
    <name evidence="2" type="ORF">SDC9_84962</name>
</gene>
<feature type="region of interest" description="Disordered" evidence="1">
    <location>
        <begin position="146"/>
        <end position="381"/>
    </location>
</feature>
<feature type="compositionally biased region" description="Basic and acidic residues" evidence="1">
    <location>
        <begin position="270"/>
        <end position="296"/>
    </location>
</feature>
<feature type="compositionally biased region" description="Low complexity" evidence="1">
    <location>
        <begin position="317"/>
        <end position="332"/>
    </location>
</feature>
<feature type="compositionally biased region" description="Basic and acidic residues" evidence="1">
    <location>
        <begin position="196"/>
        <end position="212"/>
    </location>
</feature>
<feature type="compositionally biased region" description="Polar residues" evidence="1">
    <location>
        <begin position="150"/>
        <end position="165"/>
    </location>
</feature>
<name>A0A644ZI08_9ZZZZ</name>
<dbReference type="EMBL" id="VSSQ01008248">
    <property type="protein sequence ID" value="MPM38333.1"/>
    <property type="molecule type" value="Genomic_DNA"/>
</dbReference>
<feature type="region of interest" description="Disordered" evidence="1">
    <location>
        <begin position="90"/>
        <end position="110"/>
    </location>
</feature>
<comment type="caution">
    <text evidence="2">The sequence shown here is derived from an EMBL/GenBank/DDBJ whole genome shotgun (WGS) entry which is preliminary data.</text>
</comment>
<feature type="compositionally biased region" description="Basic and acidic residues" evidence="1">
    <location>
        <begin position="347"/>
        <end position="381"/>
    </location>
</feature>
<feature type="compositionally biased region" description="Basic and acidic residues" evidence="1">
    <location>
        <begin position="303"/>
        <end position="316"/>
    </location>
</feature>
<reference evidence="2" key="1">
    <citation type="submission" date="2019-08" db="EMBL/GenBank/DDBJ databases">
        <authorList>
            <person name="Kucharzyk K."/>
            <person name="Murdoch R.W."/>
            <person name="Higgins S."/>
            <person name="Loffler F."/>
        </authorList>
    </citation>
    <scope>NUCLEOTIDE SEQUENCE</scope>
</reference>
<protein>
    <submittedName>
        <fullName evidence="2">Uncharacterized protein</fullName>
    </submittedName>
</protein>